<dbReference type="GO" id="GO:0008237">
    <property type="term" value="F:metallopeptidase activity"/>
    <property type="evidence" value="ECO:0007669"/>
    <property type="project" value="InterPro"/>
</dbReference>
<evidence type="ECO:0000313" key="2">
    <source>
        <dbReference type="EMBL" id="CAF3044222.1"/>
    </source>
</evidence>
<comment type="caution">
    <text evidence="2">The sequence shown here is derived from an EMBL/GenBank/DDBJ whole genome shotgun (WGS) entry which is preliminary data.</text>
</comment>
<evidence type="ECO:0000313" key="3">
    <source>
        <dbReference type="Proteomes" id="UP000663825"/>
    </source>
</evidence>
<dbReference type="InterPro" id="IPR027268">
    <property type="entry name" value="Peptidase_M4/M1_CTD_sf"/>
</dbReference>
<dbReference type="InterPro" id="IPR014782">
    <property type="entry name" value="Peptidase_M1_dom"/>
</dbReference>
<name>A0A817MD59_9BILA</name>
<gene>
    <name evidence="2" type="ORF">TIS948_LOCUS3681</name>
</gene>
<evidence type="ECO:0000259" key="1">
    <source>
        <dbReference type="Pfam" id="PF01433"/>
    </source>
</evidence>
<reference evidence="2" key="1">
    <citation type="submission" date="2021-02" db="EMBL/GenBank/DDBJ databases">
        <authorList>
            <person name="Nowell W R."/>
        </authorList>
    </citation>
    <scope>NUCLEOTIDE SEQUENCE</scope>
</reference>
<dbReference type="Proteomes" id="UP000663825">
    <property type="component" value="Unassembled WGS sequence"/>
</dbReference>
<dbReference type="GO" id="GO:0008270">
    <property type="term" value="F:zinc ion binding"/>
    <property type="evidence" value="ECO:0007669"/>
    <property type="project" value="InterPro"/>
</dbReference>
<proteinExistence type="predicted"/>
<organism evidence="2 3">
    <name type="scientific">Rotaria socialis</name>
    <dbReference type="NCBI Taxonomy" id="392032"/>
    <lineage>
        <taxon>Eukaryota</taxon>
        <taxon>Metazoa</taxon>
        <taxon>Spiralia</taxon>
        <taxon>Gnathifera</taxon>
        <taxon>Rotifera</taxon>
        <taxon>Eurotatoria</taxon>
        <taxon>Bdelloidea</taxon>
        <taxon>Philodinida</taxon>
        <taxon>Philodinidae</taxon>
        <taxon>Rotaria</taxon>
    </lineage>
</organism>
<dbReference type="Pfam" id="PF01433">
    <property type="entry name" value="Peptidase_M1"/>
    <property type="match status" value="1"/>
</dbReference>
<dbReference type="OrthoDB" id="10014948at2759"/>
<dbReference type="AlphaFoldDB" id="A0A817MD59"/>
<dbReference type="EMBL" id="CAJNXB010000325">
    <property type="protein sequence ID" value="CAF3044222.1"/>
    <property type="molecule type" value="Genomic_DNA"/>
</dbReference>
<sequence length="856" mass="101087">MLNRTMKVSIILLVLVGFLLSSIGFLRLFYNPIEFTSADLQDDIIPQHYQLEFIDHVDHLICRLNILFQLTQNRKQLRIRQPIDHTIERSSIILYDKQSSIPIEIQIENNQIIIKKHAWKSIFYQGNYTIAISSYINLRKENFIHQTWSSKYRILFTKNYLFPHFSHSYYRSTFNIKINSSDYIISNLPLHKTSSPFEISHVAFTLLHQYDCRSMSILQLCFPVINASYEIDLYSHLFNYTLNAIQIFETFFSQKFSLNKLTLVTVLELNDEIISKPGLVFIDQNALLVNTSAEQIIQQHELIFLIVAYQWMDATIQFDQDTKWFSGSLAKNIARHLFHRINDPIENKDSHIERFMSTVVRDSLCNINSVEEANDVKFEHVLIAKGEAYLNEYRLYIGDDQFHTRIQQLIQQSHDSFINQSALFSIFFPDVSSFLTLPKLSGHPIALMNSSTLDMHLFKFNQNCSLPISSTHPIIVYHLLNDSFLSVMNSSQIFSNSSSFVVPFNPFIHMFYSSWNHLVDAIKILHHQPFHSFSKLLLDSFLFNLASQIPIKYFLQLIDLFFQQPIISITKNDLVLIHKILQWYRSMLSNSVEEKFLVFLRKILNPYCSNQLWTRQLLIDVKYYNQQIINDILLELCCSINHSICLQHIPIRNDPQILLQFIFNNQRFDLQPEKSIDYHLNQTNMLTSFNQLRIPSLFIYPDRITMNIVCQTVRQQNDKYWYDLIHFLEQKFQYQSIPSSIVTGLSCAIQTKEQIDFYVNNLCPPSPFKWTCYRNILTYSSIKDFEQLKTIDKEEWPQNNDELIDFLFHTNIKQGNFSLHPMIQEFQLLAFTWLTTNQYELLHWLDNENNQNAYLI</sequence>
<feature type="domain" description="Peptidase M1 membrane alanine aminopeptidase" evidence="1">
    <location>
        <begin position="238"/>
        <end position="423"/>
    </location>
</feature>
<protein>
    <recommendedName>
        <fullName evidence="1">Peptidase M1 membrane alanine aminopeptidase domain-containing protein</fullName>
    </recommendedName>
</protein>
<accession>A0A817MD59</accession>
<dbReference type="Gene3D" id="1.10.390.10">
    <property type="entry name" value="Neutral Protease Domain 2"/>
    <property type="match status" value="1"/>
</dbReference>